<reference evidence="1 2" key="1">
    <citation type="journal article" date="2015" name="Nature">
        <title>rRNA introns, odd ribosomes, and small enigmatic genomes across a large radiation of phyla.</title>
        <authorList>
            <person name="Brown C.T."/>
            <person name="Hug L.A."/>
            <person name="Thomas B.C."/>
            <person name="Sharon I."/>
            <person name="Castelle C.J."/>
            <person name="Singh A."/>
            <person name="Wilkins M.J."/>
            <person name="Williams K.H."/>
            <person name="Banfield J.F."/>
        </authorList>
    </citation>
    <scope>NUCLEOTIDE SEQUENCE [LARGE SCALE GENOMIC DNA]</scope>
</reference>
<dbReference type="AlphaFoldDB" id="A0A0G0I824"/>
<dbReference type="Proteomes" id="UP000034231">
    <property type="component" value="Unassembled WGS sequence"/>
</dbReference>
<accession>A0A0G0I824</accession>
<dbReference type="EMBL" id="LBTX01000003">
    <property type="protein sequence ID" value="KKQ50667.1"/>
    <property type="molecule type" value="Genomic_DNA"/>
</dbReference>
<sequence length="95" mass="10401">MTEKQPKIVAYNFRLPAPTDNKLVFNLKVVGTTVISSHCRPCDLIKVCFGQKGNKTGEGRINLDLPIAQNLTPEAAQKVPCGAGIEVVQRRSPRN</sequence>
<organism evidence="1 2">
    <name type="scientific">Candidatus Shapirobacteria bacterium GW2011_GWE1_38_10</name>
    <dbReference type="NCBI Taxonomy" id="1618488"/>
    <lineage>
        <taxon>Bacteria</taxon>
        <taxon>Candidatus Shapironibacteriota</taxon>
    </lineage>
</organism>
<evidence type="ECO:0000313" key="2">
    <source>
        <dbReference type="Proteomes" id="UP000034231"/>
    </source>
</evidence>
<proteinExistence type="predicted"/>
<evidence type="ECO:0000313" key="1">
    <source>
        <dbReference type="EMBL" id="KKQ50667.1"/>
    </source>
</evidence>
<comment type="caution">
    <text evidence="1">The sequence shown here is derived from an EMBL/GenBank/DDBJ whole genome shotgun (WGS) entry which is preliminary data.</text>
</comment>
<name>A0A0G0I824_9BACT</name>
<protein>
    <submittedName>
        <fullName evidence="1">Uncharacterized protein</fullName>
    </submittedName>
</protein>
<gene>
    <name evidence="1" type="ORF">US68_C0003G0033</name>
</gene>